<dbReference type="Proteomes" id="UP000694423">
    <property type="component" value="Unplaced"/>
</dbReference>
<dbReference type="Gene3D" id="2.120.10.30">
    <property type="entry name" value="TolB, C-terminal domain"/>
    <property type="match status" value="1"/>
</dbReference>
<proteinExistence type="predicted"/>
<accession>A0A8C4JJC7</accession>
<dbReference type="SUPFAM" id="SSF101898">
    <property type="entry name" value="NHL repeat"/>
    <property type="match status" value="1"/>
</dbReference>
<keyword evidence="3" id="KW-1185">Reference proteome</keyword>
<dbReference type="Ensembl" id="ENSDNVT00000011249.1">
    <property type="protein sequence ID" value="ENSDNVP00000009363.1"/>
    <property type="gene ID" value="ENSDNVG00000006613.1"/>
</dbReference>
<name>A0A8C4JJC7_DRONO</name>
<reference evidence="2" key="2">
    <citation type="submission" date="2025-09" db="UniProtKB">
        <authorList>
            <consortium name="Ensembl"/>
        </authorList>
    </citation>
    <scope>IDENTIFICATION</scope>
</reference>
<protein>
    <submittedName>
        <fullName evidence="2">NHL repeat containing 4</fullName>
    </submittedName>
</protein>
<evidence type="ECO:0000256" key="1">
    <source>
        <dbReference type="ARBA" id="ARBA00022737"/>
    </source>
</evidence>
<dbReference type="InterPro" id="IPR011042">
    <property type="entry name" value="6-blade_b-propeller_TolB-like"/>
</dbReference>
<dbReference type="AlphaFoldDB" id="A0A8C4JJC7"/>
<evidence type="ECO:0000313" key="2">
    <source>
        <dbReference type="Ensembl" id="ENSDNVP00000009363.1"/>
    </source>
</evidence>
<reference evidence="2" key="1">
    <citation type="submission" date="2025-08" db="UniProtKB">
        <authorList>
            <consortium name="Ensembl"/>
        </authorList>
    </citation>
    <scope>IDENTIFICATION</scope>
</reference>
<dbReference type="InterPro" id="IPR001258">
    <property type="entry name" value="NHL_repeat"/>
</dbReference>
<dbReference type="Pfam" id="PF01436">
    <property type="entry name" value="NHL"/>
    <property type="match status" value="1"/>
</dbReference>
<keyword evidence="1" id="KW-0677">Repeat</keyword>
<organism evidence="2 3">
    <name type="scientific">Dromaius novaehollandiae</name>
    <name type="common">Emu</name>
    <dbReference type="NCBI Taxonomy" id="8790"/>
    <lineage>
        <taxon>Eukaryota</taxon>
        <taxon>Metazoa</taxon>
        <taxon>Chordata</taxon>
        <taxon>Craniata</taxon>
        <taxon>Vertebrata</taxon>
        <taxon>Euteleostomi</taxon>
        <taxon>Archelosauria</taxon>
        <taxon>Archosauria</taxon>
        <taxon>Dinosauria</taxon>
        <taxon>Saurischia</taxon>
        <taxon>Theropoda</taxon>
        <taxon>Coelurosauria</taxon>
        <taxon>Aves</taxon>
        <taxon>Palaeognathae</taxon>
        <taxon>Casuariiformes</taxon>
        <taxon>Dromaiidae</taxon>
        <taxon>Dromaius</taxon>
    </lineage>
</organism>
<evidence type="ECO:0000313" key="3">
    <source>
        <dbReference type="Proteomes" id="UP000694423"/>
    </source>
</evidence>
<sequence>MLQSLLCQEAGKQCVLATRSPKGGLIASEECRDVKLFTSSSKLVCSLRNKHGHQFGNPAGVCVDVEGDILVADEQCHTVHLLPENGASICLVSADLKKPTDVACSFFGQLFVADPAENSIPVFEGLVQS</sequence>